<gene>
    <name evidence="3" type="ORF">BDN70DRAFT_996770</name>
</gene>
<sequence length="252" mass="27841">MTTSTASASDSSTPISETPRYQHHRGALIPNDDLVAAFGNRVISVAWSPEMLTRIQIFGWSFATLRIYRSFFSARKFLPTFPQDPGSHCSTNEYTAQIEECNNGESDLDCQWRKVSKVLKKEWIYDSAGCALFLPISVSLLQIDSVSENIFGRTAAIAGFLFACAGVLLSATLILRFSQKYKDEWMKASESLDDLESVKFWSLVAFPRSCLLWSMMLCSAAVLMLAWTAQNGSLFSNSNSSMAIAGSACIES</sequence>
<evidence type="ECO:0000256" key="2">
    <source>
        <dbReference type="SAM" id="Phobius"/>
    </source>
</evidence>
<accession>A0A9P5YTN4</accession>
<evidence type="ECO:0000313" key="3">
    <source>
        <dbReference type="EMBL" id="KAF9474941.1"/>
    </source>
</evidence>
<comment type="caution">
    <text evidence="3">The sequence shown here is derived from an EMBL/GenBank/DDBJ whole genome shotgun (WGS) entry which is preliminary data.</text>
</comment>
<name>A0A9P5YTN4_9AGAR</name>
<evidence type="ECO:0000256" key="1">
    <source>
        <dbReference type="SAM" id="MobiDB-lite"/>
    </source>
</evidence>
<feature type="compositionally biased region" description="Low complexity" evidence="1">
    <location>
        <begin position="1"/>
        <end position="13"/>
    </location>
</feature>
<keyword evidence="2" id="KW-0472">Membrane</keyword>
<dbReference type="EMBL" id="MU155355">
    <property type="protein sequence ID" value="KAF9474941.1"/>
    <property type="molecule type" value="Genomic_DNA"/>
</dbReference>
<feature type="transmembrane region" description="Helical" evidence="2">
    <location>
        <begin position="155"/>
        <end position="177"/>
    </location>
</feature>
<dbReference type="OrthoDB" id="3056775at2759"/>
<keyword evidence="4" id="KW-1185">Reference proteome</keyword>
<reference evidence="3" key="1">
    <citation type="submission" date="2020-11" db="EMBL/GenBank/DDBJ databases">
        <authorList>
            <consortium name="DOE Joint Genome Institute"/>
            <person name="Ahrendt S."/>
            <person name="Riley R."/>
            <person name="Andreopoulos W."/>
            <person name="Labutti K."/>
            <person name="Pangilinan J."/>
            <person name="Ruiz-Duenas F.J."/>
            <person name="Barrasa J.M."/>
            <person name="Sanchez-Garcia M."/>
            <person name="Camarero S."/>
            <person name="Miyauchi S."/>
            <person name="Serrano A."/>
            <person name="Linde D."/>
            <person name="Babiker R."/>
            <person name="Drula E."/>
            <person name="Ayuso-Fernandez I."/>
            <person name="Pacheco R."/>
            <person name="Padilla G."/>
            <person name="Ferreira P."/>
            <person name="Barriuso J."/>
            <person name="Kellner H."/>
            <person name="Castanera R."/>
            <person name="Alfaro M."/>
            <person name="Ramirez L."/>
            <person name="Pisabarro A.G."/>
            <person name="Kuo A."/>
            <person name="Tritt A."/>
            <person name="Lipzen A."/>
            <person name="He G."/>
            <person name="Yan M."/>
            <person name="Ng V."/>
            <person name="Cullen D."/>
            <person name="Martin F."/>
            <person name="Rosso M.-N."/>
            <person name="Henrissat B."/>
            <person name="Hibbett D."/>
            <person name="Martinez A.T."/>
            <person name="Grigoriev I.V."/>
        </authorList>
    </citation>
    <scope>NUCLEOTIDE SEQUENCE</scope>
    <source>
        <strain evidence="3">CIRM-BRFM 674</strain>
    </source>
</reference>
<evidence type="ECO:0000313" key="4">
    <source>
        <dbReference type="Proteomes" id="UP000807469"/>
    </source>
</evidence>
<keyword evidence="2" id="KW-0812">Transmembrane</keyword>
<feature type="transmembrane region" description="Helical" evidence="2">
    <location>
        <begin position="123"/>
        <end position="143"/>
    </location>
</feature>
<protein>
    <recommendedName>
        <fullName evidence="5">Transmembrane protein</fullName>
    </recommendedName>
</protein>
<dbReference type="AlphaFoldDB" id="A0A9P5YTN4"/>
<feature type="transmembrane region" description="Helical" evidence="2">
    <location>
        <begin position="210"/>
        <end position="229"/>
    </location>
</feature>
<organism evidence="3 4">
    <name type="scientific">Pholiota conissans</name>
    <dbReference type="NCBI Taxonomy" id="109636"/>
    <lineage>
        <taxon>Eukaryota</taxon>
        <taxon>Fungi</taxon>
        <taxon>Dikarya</taxon>
        <taxon>Basidiomycota</taxon>
        <taxon>Agaricomycotina</taxon>
        <taxon>Agaricomycetes</taxon>
        <taxon>Agaricomycetidae</taxon>
        <taxon>Agaricales</taxon>
        <taxon>Agaricineae</taxon>
        <taxon>Strophariaceae</taxon>
        <taxon>Pholiota</taxon>
    </lineage>
</organism>
<proteinExistence type="predicted"/>
<feature type="region of interest" description="Disordered" evidence="1">
    <location>
        <begin position="1"/>
        <end position="21"/>
    </location>
</feature>
<dbReference type="Proteomes" id="UP000807469">
    <property type="component" value="Unassembled WGS sequence"/>
</dbReference>
<evidence type="ECO:0008006" key="5">
    <source>
        <dbReference type="Google" id="ProtNLM"/>
    </source>
</evidence>
<keyword evidence="2" id="KW-1133">Transmembrane helix</keyword>